<dbReference type="Proteomes" id="UP000807115">
    <property type="component" value="Chromosome 8"/>
</dbReference>
<accession>A0A921U828</accession>
<reference evidence="2" key="2">
    <citation type="submission" date="2020-10" db="EMBL/GenBank/DDBJ databases">
        <authorList>
            <person name="Cooper E.A."/>
            <person name="Brenton Z.W."/>
            <person name="Flinn B.S."/>
            <person name="Jenkins J."/>
            <person name="Shu S."/>
            <person name="Flowers D."/>
            <person name="Luo F."/>
            <person name="Wang Y."/>
            <person name="Xia P."/>
            <person name="Barry K."/>
            <person name="Daum C."/>
            <person name="Lipzen A."/>
            <person name="Yoshinaga Y."/>
            <person name="Schmutz J."/>
            <person name="Saski C."/>
            <person name="Vermerris W."/>
            <person name="Kresovich S."/>
        </authorList>
    </citation>
    <scope>NUCLEOTIDE SEQUENCE</scope>
</reference>
<feature type="region of interest" description="Disordered" evidence="1">
    <location>
        <begin position="90"/>
        <end position="124"/>
    </location>
</feature>
<dbReference type="AlphaFoldDB" id="A0A921U828"/>
<dbReference type="PANTHER" id="PTHR35832">
    <property type="entry name" value="OS12G0248400 PROTEIN-RELATED"/>
    <property type="match status" value="1"/>
</dbReference>
<evidence type="ECO:0000256" key="1">
    <source>
        <dbReference type="SAM" id="MobiDB-lite"/>
    </source>
</evidence>
<name>A0A921U828_SORBI</name>
<dbReference type="EMBL" id="CM027687">
    <property type="protein sequence ID" value="KAG0521788.1"/>
    <property type="molecule type" value="Genomic_DNA"/>
</dbReference>
<sequence>MSSVSAILSQLEGTEMLEEHAMDRALNKLLMNFRDERRLVLQCQSSGIAALFFCSPPSKLSKQLRVELDAMVSDINAIIAVIVNHTLDPQRNARGQPQAPPSVQPARINDLPEYWVGPPHRLST</sequence>
<gene>
    <name evidence="2" type="ORF">BDA96_08G191700</name>
</gene>
<evidence type="ECO:0000313" key="3">
    <source>
        <dbReference type="Proteomes" id="UP000807115"/>
    </source>
</evidence>
<reference evidence="2" key="1">
    <citation type="journal article" date="2019" name="BMC Genomics">
        <title>A new reference genome for Sorghum bicolor reveals high levels of sequence similarity between sweet and grain genotypes: implications for the genetics of sugar metabolism.</title>
        <authorList>
            <person name="Cooper E.A."/>
            <person name="Brenton Z.W."/>
            <person name="Flinn B.S."/>
            <person name="Jenkins J."/>
            <person name="Shu S."/>
            <person name="Flowers D."/>
            <person name="Luo F."/>
            <person name="Wang Y."/>
            <person name="Xia P."/>
            <person name="Barry K."/>
            <person name="Daum C."/>
            <person name="Lipzen A."/>
            <person name="Yoshinaga Y."/>
            <person name="Schmutz J."/>
            <person name="Saski C."/>
            <person name="Vermerris W."/>
            <person name="Kresovich S."/>
        </authorList>
    </citation>
    <scope>NUCLEOTIDE SEQUENCE</scope>
</reference>
<protein>
    <submittedName>
        <fullName evidence="2">Uncharacterized protein</fullName>
    </submittedName>
</protein>
<organism evidence="2 3">
    <name type="scientific">Sorghum bicolor</name>
    <name type="common">Sorghum</name>
    <name type="synonym">Sorghum vulgare</name>
    <dbReference type="NCBI Taxonomy" id="4558"/>
    <lineage>
        <taxon>Eukaryota</taxon>
        <taxon>Viridiplantae</taxon>
        <taxon>Streptophyta</taxon>
        <taxon>Embryophyta</taxon>
        <taxon>Tracheophyta</taxon>
        <taxon>Spermatophyta</taxon>
        <taxon>Magnoliopsida</taxon>
        <taxon>Liliopsida</taxon>
        <taxon>Poales</taxon>
        <taxon>Poaceae</taxon>
        <taxon>PACMAD clade</taxon>
        <taxon>Panicoideae</taxon>
        <taxon>Andropogonodae</taxon>
        <taxon>Andropogoneae</taxon>
        <taxon>Sorghinae</taxon>
        <taxon>Sorghum</taxon>
    </lineage>
</organism>
<dbReference type="PANTHER" id="PTHR35832:SF19">
    <property type="match status" value="1"/>
</dbReference>
<comment type="caution">
    <text evidence="2">The sequence shown here is derived from an EMBL/GenBank/DDBJ whole genome shotgun (WGS) entry which is preliminary data.</text>
</comment>
<proteinExistence type="predicted"/>
<evidence type="ECO:0000313" key="2">
    <source>
        <dbReference type="EMBL" id="KAG0521788.1"/>
    </source>
</evidence>